<evidence type="ECO:0000313" key="1">
    <source>
        <dbReference type="EMBL" id="WAQ93904.1"/>
    </source>
</evidence>
<keyword evidence="2" id="KW-1185">Reference proteome</keyword>
<name>A0ABY7DBZ8_MYAAR</name>
<dbReference type="PANTHER" id="PTHR46585:SF1">
    <property type="entry name" value="CHROMO DOMAIN-CONTAINING PROTEIN"/>
    <property type="match status" value="1"/>
</dbReference>
<evidence type="ECO:0000313" key="2">
    <source>
        <dbReference type="Proteomes" id="UP001164746"/>
    </source>
</evidence>
<proteinExistence type="predicted"/>
<organism evidence="1 2">
    <name type="scientific">Mya arenaria</name>
    <name type="common">Soft-shell clam</name>
    <dbReference type="NCBI Taxonomy" id="6604"/>
    <lineage>
        <taxon>Eukaryota</taxon>
        <taxon>Metazoa</taxon>
        <taxon>Spiralia</taxon>
        <taxon>Lophotrochozoa</taxon>
        <taxon>Mollusca</taxon>
        <taxon>Bivalvia</taxon>
        <taxon>Autobranchia</taxon>
        <taxon>Heteroconchia</taxon>
        <taxon>Euheterodonta</taxon>
        <taxon>Imparidentia</taxon>
        <taxon>Neoheterodontei</taxon>
        <taxon>Myida</taxon>
        <taxon>Myoidea</taxon>
        <taxon>Myidae</taxon>
        <taxon>Mya</taxon>
    </lineage>
</organism>
<dbReference type="Proteomes" id="UP001164746">
    <property type="component" value="Chromosome 1"/>
</dbReference>
<dbReference type="PANTHER" id="PTHR46585">
    <property type="entry name" value="INTEGRASE CORE DOMAIN CONTAINING PROTEIN"/>
    <property type="match status" value="1"/>
</dbReference>
<accession>A0ABY7DBZ8</accession>
<dbReference type="EMBL" id="CP111012">
    <property type="protein sequence ID" value="WAQ93904.1"/>
    <property type="molecule type" value="Genomic_DNA"/>
</dbReference>
<reference evidence="1" key="1">
    <citation type="submission" date="2022-11" db="EMBL/GenBank/DDBJ databases">
        <title>Centuries of genome instability and evolution in soft-shell clam transmissible cancer (bioRxiv).</title>
        <authorList>
            <person name="Hart S.F.M."/>
            <person name="Yonemitsu M.A."/>
            <person name="Giersch R.M."/>
            <person name="Beal B.F."/>
            <person name="Arriagada G."/>
            <person name="Davis B.W."/>
            <person name="Ostrander E.A."/>
            <person name="Goff S.P."/>
            <person name="Metzger M.J."/>
        </authorList>
    </citation>
    <scope>NUCLEOTIDE SEQUENCE</scope>
    <source>
        <strain evidence="1">MELC-2E11</strain>
        <tissue evidence="1">Siphon/mantle</tissue>
    </source>
</reference>
<sequence>MCSLFTIKCVYSNTNTSLHALSGKEFKAKLVQNLTPKLDVHYFPTQNKTKASTSERAILTIKQKLYRYITHKDNYSNLPSDSYNNNYGRTIAMRPANAKGNKQEEVRLATYFAQNPKGKQSSPKLNPFTFKIGNYVRISYLKGAFTRAYDESYSGEIIRVHTRYHKGTLSIYRIRDLQEEDIKGTFYESGL</sequence>
<gene>
    <name evidence="1" type="ORF">MAR_006375</name>
</gene>
<protein>
    <submittedName>
        <fullName evidence="1">YMD3-like protein</fullName>
    </submittedName>
</protein>